<feature type="transmembrane region" description="Helical" evidence="1">
    <location>
        <begin position="39"/>
        <end position="61"/>
    </location>
</feature>
<keyword evidence="1" id="KW-0812">Transmembrane</keyword>
<dbReference type="EMBL" id="CP119083">
    <property type="protein sequence ID" value="WEF35432.1"/>
    <property type="molecule type" value="Genomic_DNA"/>
</dbReference>
<sequence>MNRMMWGWMIALGLLLARIGFLELETAEAAVPEWTIMLLLTGGLVIGLFGVTGLLGLLGWVPRLGDK</sequence>
<gene>
    <name evidence="2" type="ORF">PX653_11970</name>
</gene>
<keyword evidence="1" id="KW-1133">Transmembrane helix</keyword>
<keyword evidence="1" id="KW-0472">Membrane</keyword>
<evidence type="ECO:0008006" key="4">
    <source>
        <dbReference type="Google" id="ProtNLM"/>
    </source>
</evidence>
<organism evidence="2 3">
    <name type="scientific">Pseudoduganella chitinolytica</name>
    <dbReference type="NCBI Taxonomy" id="34070"/>
    <lineage>
        <taxon>Bacteria</taxon>
        <taxon>Pseudomonadati</taxon>
        <taxon>Pseudomonadota</taxon>
        <taxon>Betaproteobacteria</taxon>
        <taxon>Burkholderiales</taxon>
        <taxon>Oxalobacteraceae</taxon>
        <taxon>Telluria group</taxon>
        <taxon>Pseudoduganella</taxon>
    </lineage>
</organism>
<dbReference type="RefSeq" id="WP_277418091.1">
    <property type="nucleotide sequence ID" value="NZ_CP119083.1"/>
</dbReference>
<proteinExistence type="predicted"/>
<name>A0ABY8BHK0_9BURK</name>
<keyword evidence="3" id="KW-1185">Reference proteome</keyword>
<protein>
    <recommendedName>
        <fullName evidence="4">DUF2970 domain-containing protein</fullName>
    </recommendedName>
</protein>
<evidence type="ECO:0000313" key="2">
    <source>
        <dbReference type="EMBL" id="WEF35432.1"/>
    </source>
</evidence>
<evidence type="ECO:0000313" key="3">
    <source>
        <dbReference type="Proteomes" id="UP001216510"/>
    </source>
</evidence>
<reference evidence="2 3" key="1">
    <citation type="submission" date="2023-02" db="EMBL/GenBank/DDBJ databases">
        <title>Gemone sequence of Telluria chitinolytica ACM 3522T.</title>
        <authorList>
            <person name="Frediansyah A."/>
            <person name="Miess H."/>
            <person name="Gross H."/>
        </authorList>
    </citation>
    <scope>NUCLEOTIDE SEQUENCE [LARGE SCALE GENOMIC DNA]</scope>
    <source>
        <strain evidence="2 3">ACM 3522</strain>
    </source>
</reference>
<dbReference type="Proteomes" id="UP001216510">
    <property type="component" value="Chromosome"/>
</dbReference>
<accession>A0ABY8BHK0</accession>
<evidence type="ECO:0000256" key="1">
    <source>
        <dbReference type="SAM" id="Phobius"/>
    </source>
</evidence>